<dbReference type="EMBL" id="BAAAFD010000003">
    <property type="protein sequence ID" value="GAA0855785.1"/>
    <property type="molecule type" value="Genomic_DNA"/>
</dbReference>
<evidence type="ECO:0000313" key="2">
    <source>
        <dbReference type="Proteomes" id="UP001500359"/>
    </source>
</evidence>
<comment type="caution">
    <text evidence="1">The sequence shown here is derived from an EMBL/GenBank/DDBJ whole genome shotgun (WGS) entry which is preliminary data.</text>
</comment>
<gene>
    <name evidence="1" type="ORF">GCM10009114_15410</name>
</gene>
<proteinExistence type="predicted"/>
<keyword evidence="2" id="KW-1185">Reference proteome</keyword>
<accession>A0ABN1LHR0</accession>
<evidence type="ECO:0000313" key="1">
    <source>
        <dbReference type="EMBL" id="GAA0855785.1"/>
    </source>
</evidence>
<protein>
    <submittedName>
        <fullName evidence="1">Uncharacterized protein</fullName>
    </submittedName>
</protein>
<organism evidence="1 2">
    <name type="scientific">Aliiglaciecola litoralis</name>
    <dbReference type="NCBI Taxonomy" id="582857"/>
    <lineage>
        <taxon>Bacteria</taxon>
        <taxon>Pseudomonadati</taxon>
        <taxon>Pseudomonadota</taxon>
        <taxon>Gammaproteobacteria</taxon>
        <taxon>Alteromonadales</taxon>
        <taxon>Alteromonadaceae</taxon>
        <taxon>Aliiglaciecola</taxon>
    </lineage>
</organism>
<name>A0ABN1LHR0_9ALTE</name>
<sequence>MGFYNRVENLDQLNNEEDFSSDSEIIDESKRYAHLFVFIRNLICRRFASSSLFITLLLGPTLGLRSSKCQMSTLKSSVYYLNIDLTL</sequence>
<reference evidence="1 2" key="1">
    <citation type="journal article" date="2019" name="Int. J. Syst. Evol. Microbiol.">
        <title>The Global Catalogue of Microorganisms (GCM) 10K type strain sequencing project: providing services to taxonomists for standard genome sequencing and annotation.</title>
        <authorList>
            <consortium name="The Broad Institute Genomics Platform"/>
            <consortium name="The Broad Institute Genome Sequencing Center for Infectious Disease"/>
            <person name="Wu L."/>
            <person name="Ma J."/>
        </authorList>
    </citation>
    <scope>NUCLEOTIDE SEQUENCE [LARGE SCALE GENOMIC DNA]</scope>
    <source>
        <strain evidence="1 2">JCM 15896</strain>
    </source>
</reference>
<dbReference type="Proteomes" id="UP001500359">
    <property type="component" value="Unassembled WGS sequence"/>
</dbReference>